<proteinExistence type="predicted"/>
<accession>M2R698</accession>
<dbReference type="EMBL" id="KB445805">
    <property type="protein sequence ID" value="EMD33687.1"/>
    <property type="molecule type" value="Genomic_DNA"/>
</dbReference>
<sequence>MSSTSESSNAYDGLDPSDMSPDDILNILAKFLGSPDHLIQSPDSSSSDSISDIELARSRHSSTYTAETVYHPSESSYVDYTTMGDATHEEESHASEGSVMPSYRGTVSATHTEDDMVQYLDSTEQTRIKDVQGSELALLYQSPTTPINAGNYSIYDAHFQCQQQQQIDHVLGEHAPVLREDPPVNTAPALPVVAAAEQDVQMGAPGFSYPLVIHIPEYIPGVDGPPPEHLSTRKKRKALNAPESLCSRNAPKKQRSLQYIPAVDAQVMAGEPVMPPASRQLQGRHPSRGMEHVSRVDLQSESYRVAHAAACEEPKQ</sequence>
<dbReference type="AlphaFoldDB" id="M2R698"/>
<evidence type="ECO:0000313" key="2">
    <source>
        <dbReference type="Proteomes" id="UP000016930"/>
    </source>
</evidence>
<protein>
    <submittedName>
        <fullName evidence="1">Uncharacterized protein</fullName>
    </submittedName>
</protein>
<keyword evidence="2" id="KW-1185">Reference proteome</keyword>
<dbReference type="HOGENOM" id="CLU_918271_0_0_1"/>
<organism evidence="1 2">
    <name type="scientific">Ceriporiopsis subvermispora (strain B)</name>
    <name type="common">White-rot fungus</name>
    <name type="synonym">Gelatoporia subvermispora</name>
    <dbReference type="NCBI Taxonomy" id="914234"/>
    <lineage>
        <taxon>Eukaryota</taxon>
        <taxon>Fungi</taxon>
        <taxon>Dikarya</taxon>
        <taxon>Basidiomycota</taxon>
        <taxon>Agaricomycotina</taxon>
        <taxon>Agaricomycetes</taxon>
        <taxon>Polyporales</taxon>
        <taxon>Gelatoporiaceae</taxon>
        <taxon>Gelatoporia</taxon>
    </lineage>
</organism>
<name>M2R698_CERS8</name>
<reference evidence="1 2" key="1">
    <citation type="journal article" date="2012" name="Proc. Natl. Acad. Sci. U.S.A.">
        <title>Comparative genomics of Ceriporiopsis subvermispora and Phanerochaete chrysosporium provide insight into selective ligninolysis.</title>
        <authorList>
            <person name="Fernandez-Fueyo E."/>
            <person name="Ruiz-Duenas F.J."/>
            <person name="Ferreira P."/>
            <person name="Floudas D."/>
            <person name="Hibbett D.S."/>
            <person name="Canessa P."/>
            <person name="Larrondo L.F."/>
            <person name="James T.Y."/>
            <person name="Seelenfreund D."/>
            <person name="Lobos S."/>
            <person name="Polanco R."/>
            <person name="Tello M."/>
            <person name="Honda Y."/>
            <person name="Watanabe T."/>
            <person name="Watanabe T."/>
            <person name="Ryu J.S."/>
            <person name="Kubicek C.P."/>
            <person name="Schmoll M."/>
            <person name="Gaskell J."/>
            <person name="Hammel K.E."/>
            <person name="St John F.J."/>
            <person name="Vanden Wymelenberg A."/>
            <person name="Sabat G."/>
            <person name="Splinter BonDurant S."/>
            <person name="Syed K."/>
            <person name="Yadav J.S."/>
            <person name="Doddapaneni H."/>
            <person name="Subramanian V."/>
            <person name="Lavin J.L."/>
            <person name="Oguiza J.A."/>
            <person name="Perez G."/>
            <person name="Pisabarro A.G."/>
            <person name="Ramirez L."/>
            <person name="Santoyo F."/>
            <person name="Master E."/>
            <person name="Coutinho P.M."/>
            <person name="Henrissat B."/>
            <person name="Lombard V."/>
            <person name="Magnuson J.K."/>
            <person name="Kuees U."/>
            <person name="Hori C."/>
            <person name="Igarashi K."/>
            <person name="Samejima M."/>
            <person name="Held B.W."/>
            <person name="Barry K.W."/>
            <person name="LaButti K.M."/>
            <person name="Lapidus A."/>
            <person name="Lindquist E.A."/>
            <person name="Lucas S.M."/>
            <person name="Riley R."/>
            <person name="Salamov A.A."/>
            <person name="Hoffmeister D."/>
            <person name="Schwenk D."/>
            <person name="Hadar Y."/>
            <person name="Yarden O."/>
            <person name="de Vries R.P."/>
            <person name="Wiebenga A."/>
            <person name="Stenlid J."/>
            <person name="Eastwood D."/>
            <person name="Grigoriev I.V."/>
            <person name="Berka R.M."/>
            <person name="Blanchette R.A."/>
            <person name="Kersten P."/>
            <person name="Martinez A.T."/>
            <person name="Vicuna R."/>
            <person name="Cullen D."/>
        </authorList>
    </citation>
    <scope>NUCLEOTIDE SEQUENCE [LARGE SCALE GENOMIC DNA]</scope>
    <source>
        <strain evidence="1 2">B</strain>
    </source>
</reference>
<dbReference type="Proteomes" id="UP000016930">
    <property type="component" value="Unassembled WGS sequence"/>
</dbReference>
<evidence type="ECO:0000313" key="1">
    <source>
        <dbReference type="EMBL" id="EMD33687.1"/>
    </source>
</evidence>
<gene>
    <name evidence="1" type="ORF">CERSUDRAFT_98249</name>
</gene>